<evidence type="ECO:0000313" key="3">
    <source>
        <dbReference type="EMBL" id="KGN92239.1"/>
    </source>
</evidence>
<dbReference type="PANTHER" id="PTHR32463">
    <property type="entry name" value="L-FUCOSE KINASE"/>
    <property type="match status" value="1"/>
</dbReference>
<comment type="caution">
    <text evidence="3">The sequence shown here is derived from an EMBL/GenBank/DDBJ whole genome shotgun (WGS) entry which is preliminary data.</text>
</comment>
<keyword evidence="1" id="KW-0808">Transferase</keyword>
<gene>
    <name evidence="3" type="ORF">HQ43_09510</name>
</gene>
<evidence type="ECO:0000256" key="2">
    <source>
        <dbReference type="ARBA" id="ARBA00022777"/>
    </source>
</evidence>
<dbReference type="InterPro" id="IPR052203">
    <property type="entry name" value="GHMP_Kinase-Related"/>
</dbReference>
<dbReference type="EMBL" id="JQZV01000013">
    <property type="protein sequence ID" value="KGN92239.1"/>
    <property type="molecule type" value="Genomic_DNA"/>
</dbReference>
<sequence>MHESIYIVSLPSNHVEYLNSFPKKGEDRDIFFCSDPPNAKLGSGGGSVYAIMQARDKRGKLYHREIVINSDGESRRLPAYSVQGKVMMPLPGKVYKTLLDIQVETIDSFLESDTDGFYRTAISCGDVLLDLKQVPFIPHYDLLCIGVKGELEKASKHGVFIVSQNADIFSIPIQVLQKPLVQQLEMLQEKFEIAIDSGLWLLSQKASDLLFKSSRGKGRELNYFDLYSSFPDIIKRHKLSIGVMYDSSDSYFYHFGSSKDLLRSAKSLNLDIKESCWIDCSELNDKWILKGDNILTHIPKEMKGWELPNGVCLDFLPLKNGLKCLRVYGIDDLFRGTATGETSFVNAPLSEFAQMTGLSITTDIYELPLFPCSEDIDVLAFVGEWLSQWHLYYLKSNNKEVLETYKKIPKISAKELGSMTDFEELYRE</sequence>
<organism evidence="3 4">
    <name type="scientific">Porphyromonas canoris</name>
    <dbReference type="NCBI Taxonomy" id="36875"/>
    <lineage>
        <taxon>Bacteria</taxon>
        <taxon>Pseudomonadati</taxon>
        <taxon>Bacteroidota</taxon>
        <taxon>Bacteroidia</taxon>
        <taxon>Bacteroidales</taxon>
        <taxon>Porphyromonadaceae</taxon>
        <taxon>Porphyromonas</taxon>
    </lineage>
</organism>
<dbReference type="PANTHER" id="PTHR32463:SF0">
    <property type="entry name" value="L-FUCOSE KINASE"/>
    <property type="match status" value="1"/>
</dbReference>
<keyword evidence="2" id="KW-0418">Kinase</keyword>
<evidence type="ECO:0000313" key="4">
    <source>
        <dbReference type="Proteomes" id="UP000030101"/>
    </source>
</evidence>
<dbReference type="RefSeq" id="WP_036792437.1">
    <property type="nucleotide sequence ID" value="NZ_JQZV01000013.1"/>
</dbReference>
<evidence type="ECO:0008006" key="5">
    <source>
        <dbReference type="Google" id="ProtNLM"/>
    </source>
</evidence>
<keyword evidence="4" id="KW-1185">Reference proteome</keyword>
<proteinExistence type="predicted"/>
<name>A0ABR4XKN8_9PORP</name>
<accession>A0ABR4XKN8</accession>
<reference evidence="3 4" key="1">
    <citation type="submission" date="2014-08" db="EMBL/GenBank/DDBJ databases">
        <title>Porphyromonas canoris strain:OH2762 Genome sequencing.</title>
        <authorList>
            <person name="Wallis C."/>
            <person name="Deusch O."/>
            <person name="O'Flynn C."/>
            <person name="Davis I."/>
            <person name="Jospin G."/>
            <person name="Darling A.E."/>
            <person name="Coil D.A."/>
            <person name="Alexiev A."/>
            <person name="Horsfall A."/>
            <person name="Kirkwood N."/>
            <person name="Harris S."/>
            <person name="Eisen J.A."/>
        </authorList>
    </citation>
    <scope>NUCLEOTIDE SEQUENCE [LARGE SCALE GENOMIC DNA]</scope>
    <source>
        <strain evidence="4">COT-108 OH2762</strain>
    </source>
</reference>
<evidence type="ECO:0000256" key="1">
    <source>
        <dbReference type="ARBA" id="ARBA00022679"/>
    </source>
</evidence>
<dbReference type="Proteomes" id="UP000030101">
    <property type="component" value="Unassembled WGS sequence"/>
</dbReference>
<protein>
    <recommendedName>
        <fullName evidence="5">L-fucokinase domain-containing protein</fullName>
    </recommendedName>
</protein>